<dbReference type="EMBL" id="KK583924">
    <property type="protein sequence ID" value="KDO16790.1"/>
    <property type="molecule type" value="Genomic_DNA"/>
</dbReference>
<dbReference type="RefSeq" id="XP_012212500.1">
    <property type="nucleotide sequence ID" value="XM_012357110.1"/>
</dbReference>
<dbReference type="OrthoDB" id="77878at2759"/>
<dbReference type="Pfam" id="PF05705">
    <property type="entry name" value="DUF829"/>
    <property type="match status" value="1"/>
</dbReference>
<reference evidence="1 2" key="1">
    <citation type="journal article" date="2013" name="PLoS Genet.">
        <title>Distinctive expansion of potential virulence genes in the genome of the oomycete fish pathogen Saprolegnia parasitica.</title>
        <authorList>
            <person name="Jiang R.H."/>
            <person name="de Bruijn I."/>
            <person name="Haas B.J."/>
            <person name="Belmonte R."/>
            <person name="Lobach L."/>
            <person name="Christie J."/>
            <person name="van den Ackerveken G."/>
            <person name="Bottin A."/>
            <person name="Bulone V."/>
            <person name="Diaz-Moreno S.M."/>
            <person name="Dumas B."/>
            <person name="Fan L."/>
            <person name="Gaulin E."/>
            <person name="Govers F."/>
            <person name="Grenville-Briggs L.J."/>
            <person name="Horner N.R."/>
            <person name="Levin J.Z."/>
            <person name="Mammella M."/>
            <person name="Meijer H.J."/>
            <person name="Morris P."/>
            <person name="Nusbaum C."/>
            <person name="Oome S."/>
            <person name="Phillips A.J."/>
            <person name="van Rooyen D."/>
            <person name="Rzeszutek E."/>
            <person name="Saraiva M."/>
            <person name="Secombes C.J."/>
            <person name="Seidl M.F."/>
            <person name="Snel B."/>
            <person name="Stassen J.H."/>
            <person name="Sykes S."/>
            <person name="Tripathy S."/>
            <person name="van den Berg H."/>
            <person name="Vega-Arreguin J.C."/>
            <person name="Wawra S."/>
            <person name="Young S.K."/>
            <person name="Zeng Q."/>
            <person name="Dieguez-Uribeondo J."/>
            <person name="Russ C."/>
            <person name="Tyler B.M."/>
            <person name="van West P."/>
        </authorList>
    </citation>
    <scope>NUCLEOTIDE SEQUENCE [LARGE SCALE GENOMIC DNA]</scope>
    <source>
        <strain evidence="1 2">CBS 223.65</strain>
    </source>
</reference>
<organism evidence="1 2">
    <name type="scientific">Saprolegnia parasitica (strain CBS 223.65)</name>
    <dbReference type="NCBI Taxonomy" id="695850"/>
    <lineage>
        <taxon>Eukaryota</taxon>
        <taxon>Sar</taxon>
        <taxon>Stramenopiles</taxon>
        <taxon>Oomycota</taxon>
        <taxon>Saprolegniomycetes</taxon>
        <taxon>Saprolegniales</taxon>
        <taxon>Saprolegniaceae</taxon>
        <taxon>Saprolegnia</taxon>
    </lineage>
</organism>
<dbReference type="AlphaFoldDB" id="A0A067BJ85"/>
<sequence length="71" mass="7869">MSSTKRVVVVVCGWMGGSRRSVDKYAAVYTRLGYKDVVVVQNSMLDFFKPSVHAETAARLRQLGNDCAFVP</sequence>
<evidence type="ECO:0000313" key="2">
    <source>
        <dbReference type="Proteomes" id="UP000030745"/>
    </source>
</evidence>
<proteinExistence type="predicted"/>
<protein>
    <submittedName>
        <fullName evidence="1">Uncharacterized protein</fullName>
    </submittedName>
</protein>
<accession>A0A067BJ85</accession>
<dbReference type="VEuPathDB" id="FungiDB:SPRG_17719"/>
<evidence type="ECO:0000313" key="1">
    <source>
        <dbReference type="EMBL" id="KDO16790.1"/>
    </source>
</evidence>
<name>A0A067BJ85_SAPPC</name>
<dbReference type="KEGG" id="spar:SPRG_17719"/>
<feature type="non-terminal residue" evidence="1">
    <location>
        <position position="71"/>
    </location>
</feature>
<dbReference type="InterPro" id="IPR008547">
    <property type="entry name" value="DUF829_TMEM53"/>
</dbReference>
<keyword evidence="2" id="KW-1185">Reference proteome</keyword>
<gene>
    <name evidence="1" type="ORF">SPRG_17719</name>
</gene>
<dbReference type="Proteomes" id="UP000030745">
    <property type="component" value="Unassembled WGS sequence"/>
</dbReference>
<dbReference type="GeneID" id="24139249"/>